<dbReference type="Proteomes" id="UP000008315">
    <property type="component" value="Chromosome"/>
</dbReference>
<evidence type="ECO:0000256" key="4">
    <source>
        <dbReference type="ARBA" id="ARBA00022679"/>
    </source>
</evidence>
<gene>
    <name evidence="7" type="ordered locus">MEALZ_3629</name>
</gene>
<dbReference type="Pfam" id="PF03279">
    <property type="entry name" value="Lip_A_acyltrans"/>
    <property type="match status" value="1"/>
</dbReference>
<evidence type="ECO:0000256" key="5">
    <source>
        <dbReference type="ARBA" id="ARBA00023136"/>
    </source>
</evidence>
<keyword evidence="4" id="KW-0808">Transferase</keyword>
<dbReference type="PATRIC" id="fig|271065.3.peg.3746"/>
<dbReference type="InterPro" id="IPR004960">
    <property type="entry name" value="LipA_acyltrans"/>
</dbReference>
<evidence type="ECO:0000256" key="6">
    <source>
        <dbReference type="ARBA" id="ARBA00023315"/>
    </source>
</evidence>
<dbReference type="CDD" id="cd07984">
    <property type="entry name" value="LPLAT_LABLAT-like"/>
    <property type="match status" value="1"/>
</dbReference>
<dbReference type="GO" id="GO:0009247">
    <property type="term" value="P:glycolipid biosynthetic process"/>
    <property type="evidence" value="ECO:0007669"/>
    <property type="project" value="UniProtKB-ARBA"/>
</dbReference>
<dbReference type="EMBL" id="FO082060">
    <property type="protein sequence ID" value="CCE25287.1"/>
    <property type="molecule type" value="Genomic_DNA"/>
</dbReference>
<keyword evidence="6 7" id="KW-0012">Acyltransferase</keyword>
<dbReference type="InterPro" id="IPR014548">
    <property type="entry name" value="Ac_Trasf"/>
</dbReference>
<sequence>MKHWANMEERGVIWGMQLLLKVYLLFGRRVLQVFLYPVVSYYWLLNGKARAASIDYLKRVSAFLPADTIRSGRYGGYLHFIAFANAIIDKLAAWSGAISLNDVDYHGRDAIVSHLEHGQGVLILGSHLGNMEVCRVIAKLRKNLTVNVLVHTKHAEKFNALLNRYAESGRMNLIQVTEMNAATAMLLQDKIEAGELVVIAADRIPVTGQGRVVKARFLGATAMFPQGPYILASLLKCPVYTLFCLKRQGKQAIYFDHFGDGLNLPRKQRDERARRYAQDYADRLQYYCLQEPLQWFNFYDFWQDGND</sequence>
<dbReference type="PANTHER" id="PTHR30606">
    <property type="entry name" value="LIPID A BIOSYNTHESIS LAUROYL ACYLTRANSFERASE"/>
    <property type="match status" value="1"/>
</dbReference>
<evidence type="ECO:0000313" key="7">
    <source>
        <dbReference type="EMBL" id="CCE25287.1"/>
    </source>
</evidence>
<comment type="subcellular location">
    <subcellularLocation>
        <location evidence="1">Cell inner membrane</location>
    </subcellularLocation>
</comment>
<keyword evidence="5" id="KW-0472">Membrane</keyword>
<dbReference type="PIRSF" id="PIRSF028561">
    <property type="entry name" value="Ac_Trasf"/>
    <property type="match status" value="1"/>
</dbReference>
<protein>
    <submittedName>
        <fullName evidence="7">Lipid A biosynthesis acyltransferase</fullName>
    </submittedName>
</protein>
<evidence type="ECO:0000256" key="2">
    <source>
        <dbReference type="ARBA" id="ARBA00022475"/>
    </source>
</evidence>
<dbReference type="PANTHER" id="PTHR30606:SF9">
    <property type="entry name" value="LIPID A BIOSYNTHESIS LAUROYLTRANSFERASE"/>
    <property type="match status" value="1"/>
</dbReference>
<dbReference type="KEGG" id="mah:MEALZ_3629"/>
<evidence type="ECO:0000313" key="8">
    <source>
        <dbReference type="Proteomes" id="UP000008315"/>
    </source>
</evidence>
<dbReference type="RefSeq" id="WP_014150042.1">
    <property type="nucleotide sequence ID" value="NC_016112.1"/>
</dbReference>
<organism evidence="7 8">
    <name type="scientific">Methylotuvimicrobium alcaliphilum (strain DSM 19304 / NCIMB 14124 / VKM B-2133 / 20Z)</name>
    <name type="common">Methylomicrobium alcaliphilum</name>
    <dbReference type="NCBI Taxonomy" id="1091494"/>
    <lineage>
        <taxon>Bacteria</taxon>
        <taxon>Pseudomonadati</taxon>
        <taxon>Pseudomonadota</taxon>
        <taxon>Gammaproteobacteria</taxon>
        <taxon>Methylococcales</taxon>
        <taxon>Methylococcaceae</taxon>
        <taxon>Methylotuvimicrobium</taxon>
    </lineage>
</organism>
<reference evidence="8" key="1">
    <citation type="journal article" date="2012" name="J. Bacteriol.">
        <title>Genome sequence of the haloalkaliphilic methanotrophic bacterium Methylomicrobium alcaliphilum 20Z.</title>
        <authorList>
            <person name="Vuilleumier S."/>
            <person name="Khmelenina V.N."/>
            <person name="Bringel F."/>
            <person name="Reshetnikov A.S."/>
            <person name="Lajus A."/>
            <person name="Mangenot S."/>
            <person name="Rouy Z."/>
            <person name="Op den Camp H.J."/>
            <person name="Jetten M.S."/>
            <person name="Dispirito A.A."/>
            <person name="Dunfield P."/>
            <person name="Klotz M.G."/>
            <person name="Semrau J.D."/>
            <person name="Stein L.Y."/>
            <person name="Barbe V."/>
            <person name="Medigue C."/>
            <person name="Trotsenko Y.A."/>
            <person name="Kalyuzhnaya M.G."/>
        </authorList>
    </citation>
    <scope>NUCLEOTIDE SEQUENCE [LARGE SCALE GENOMIC DNA]</scope>
    <source>
        <strain evidence="8">DSM 19304 / NCIMB 14124 / VKM B-2133 / 20Z</strain>
    </source>
</reference>
<evidence type="ECO:0000256" key="3">
    <source>
        <dbReference type="ARBA" id="ARBA00022519"/>
    </source>
</evidence>
<dbReference type="AlphaFoldDB" id="G4SWR2"/>
<dbReference type="HOGENOM" id="CLU_049421_2_1_6"/>
<evidence type="ECO:0000256" key="1">
    <source>
        <dbReference type="ARBA" id="ARBA00004533"/>
    </source>
</evidence>
<proteinExistence type="predicted"/>
<keyword evidence="8" id="KW-1185">Reference proteome</keyword>
<dbReference type="GO" id="GO:0016746">
    <property type="term" value="F:acyltransferase activity"/>
    <property type="evidence" value="ECO:0007669"/>
    <property type="project" value="UniProtKB-KW"/>
</dbReference>
<name>G4SWR2_META2</name>
<dbReference type="GO" id="GO:0005886">
    <property type="term" value="C:plasma membrane"/>
    <property type="evidence" value="ECO:0007669"/>
    <property type="project" value="UniProtKB-SubCell"/>
</dbReference>
<keyword evidence="3" id="KW-0997">Cell inner membrane</keyword>
<dbReference type="STRING" id="1091494.MEALZ_3629"/>
<accession>G4SWR2</accession>
<keyword evidence="2" id="KW-1003">Cell membrane</keyword>